<gene>
    <name evidence="4" type="ORF">KP79_PYT23337</name>
</gene>
<feature type="domain" description="GH16" evidence="3">
    <location>
        <begin position="23"/>
        <end position="321"/>
    </location>
</feature>
<dbReference type="InterPro" id="IPR013320">
    <property type="entry name" value="ConA-like_dom_sf"/>
</dbReference>
<dbReference type="AlphaFoldDB" id="A0A210PQ18"/>
<dbReference type="InterPro" id="IPR050546">
    <property type="entry name" value="Glycosyl_Hydrlase_16"/>
</dbReference>
<dbReference type="GO" id="GO:0005975">
    <property type="term" value="P:carbohydrate metabolic process"/>
    <property type="evidence" value="ECO:0007669"/>
    <property type="project" value="InterPro"/>
</dbReference>
<evidence type="ECO:0000313" key="5">
    <source>
        <dbReference type="Proteomes" id="UP000242188"/>
    </source>
</evidence>
<sequence length="370" mass="42036">MDPLLCLVLLPLVAGAGFRDDFTTWDPSDYQIEVSAWGGGNHEFQVFTPEPSNLFVRNGNLYIKPTFTRDSAHFNDGSLYYGTMDVNSLWHRCTQHDNNGCHKQSYGGDSEILPPVMSGKITTNFAMTYGRVNVRAKIPKGDWLWPAIWMLPRDWSYGGWPRSGEIDIMESRGNTKAILGGQNSGVNYVASTLHWGPAYNHNAFAKTHASKRKYGGDDWHGWHTYSLDWTADHIITYVDNVEMMRINTPSQSFWGWGGFDGNNIWASGGKNAPFDKPFHLILNVAVGGDYFGNGEYDVPKPWGNHNPMRSFWEARHSWEHTWQGDEVALLLFIRKPRTSLLAMRLRCTDQRTLRHNTTCLRSLMLESIPG</sequence>
<dbReference type="Gene3D" id="2.60.120.200">
    <property type="match status" value="1"/>
</dbReference>
<accession>A0A210PQ18</accession>
<dbReference type="STRING" id="6573.A0A210PQ18"/>
<name>A0A210PQ18_MIZYE</name>
<dbReference type="EMBL" id="NEDP02005563">
    <property type="protein sequence ID" value="OWF38544.1"/>
    <property type="molecule type" value="Genomic_DNA"/>
</dbReference>
<evidence type="ECO:0000256" key="1">
    <source>
        <dbReference type="ARBA" id="ARBA00006865"/>
    </source>
</evidence>
<organism evidence="4 5">
    <name type="scientific">Mizuhopecten yessoensis</name>
    <name type="common">Japanese scallop</name>
    <name type="synonym">Patinopecten yessoensis</name>
    <dbReference type="NCBI Taxonomy" id="6573"/>
    <lineage>
        <taxon>Eukaryota</taxon>
        <taxon>Metazoa</taxon>
        <taxon>Spiralia</taxon>
        <taxon>Lophotrochozoa</taxon>
        <taxon>Mollusca</taxon>
        <taxon>Bivalvia</taxon>
        <taxon>Autobranchia</taxon>
        <taxon>Pteriomorphia</taxon>
        <taxon>Pectinida</taxon>
        <taxon>Pectinoidea</taxon>
        <taxon>Pectinidae</taxon>
        <taxon>Mizuhopecten</taxon>
    </lineage>
</organism>
<reference evidence="4 5" key="1">
    <citation type="journal article" date="2017" name="Nat. Ecol. Evol.">
        <title>Scallop genome provides insights into evolution of bilaterian karyotype and development.</title>
        <authorList>
            <person name="Wang S."/>
            <person name="Zhang J."/>
            <person name="Jiao W."/>
            <person name="Li J."/>
            <person name="Xun X."/>
            <person name="Sun Y."/>
            <person name="Guo X."/>
            <person name="Huan P."/>
            <person name="Dong B."/>
            <person name="Zhang L."/>
            <person name="Hu X."/>
            <person name="Sun X."/>
            <person name="Wang J."/>
            <person name="Zhao C."/>
            <person name="Wang Y."/>
            <person name="Wang D."/>
            <person name="Huang X."/>
            <person name="Wang R."/>
            <person name="Lv J."/>
            <person name="Li Y."/>
            <person name="Zhang Z."/>
            <person name="Liu B."/>
            <person name="Lu W."/>
            <person name="Hui Y."/>
            <person name="Liang J."/>
            <person name="Zhou Z."/>
            <person name="Hou R."/>
            <person name="Li X."/>
            <person name="Liu Y."/>
            <person name="Li H."/>
            <person name="Ning X."/>
            <person name="Lin Y."/>
            <person name="Zhao L."/>
            <person name="Xing Q."/>
            <person name="Dou J."/>
            <person name="Li Y."/>
            <person name="Mao J."/>
            <person name="Guo H."/>
            <person name="Dou H."/>
            <person name="Li T."/>
            <person name="Mu C."/>
            <person name="Jiang W."/>
            <person name="Fu Q."/>
            <person name="Fu X."/>
            <person name="Miao Y."/>
            <person name="Liu J."/>
            <person name="Yu Q."/>
            <person name="Li R."/>
            <person name="Liao H."/>
            <person name="Li X."/>
            <person name="Kong Y."/>
            <person name="Jiang Z."/>
            <person name="Chourrout D."/>
            <person name="Li R."/>
            <person name="Bao Z."/>
        </authorList>
    </citation>
    <scope>NUCLEOTIDE SEQUENCE [LARGE SCALE GENOMIC DNA]</scope>
    <source>
        <strain evidence="4 5">PY_sf001</strain>
    </source>
</reference>
<dbReference type="SUPFAM" id="SSF49899">
    <property type="entry name" value="Concanavalin A-like lectins/glucanases"/>
    <property type="match status" value="1"/>
</dbReference>
<keyword evidence="5" id="KW-1185">Reference proteome</keyword>
<dbReference type="CDD" id="cd08024">
    <property type="entry name" value="GH16_CCF"/>
    <property type="match status" value="1"/>
</dbReference>
<dbReference type="Pfam" id="PF00722">
    <property type="entry name" value="Glyco_hydro_16"/>
    <property type="match status" value="1"/>
</dbReference>
<evidence type="ECO:0000256" key="2">
    <source>
        <dbReference type="SAM" id="SignalP"/>
    </source>
</evidence>
<dbReference type="PROSITE" id="PS51762">
    <property type="entry name" value="GH16_2"/>
    <property type="match status" value="1"/>
</dbReference>
<keyword evidence="2" id="KW-0732">Signal</keyword>
<comment type="similarity">
    <text evidence="1">Belongs to the glycosyl hydrolase 16 family.</text>
</comment>
<dbReference type="GO" id="GO:0004553">
    <property type="term" value="F:hydrolase activity, hydrolyzing O-glycosyl compounds"/>
    <property type="evidence" value="ECO:0007669"/>
    <property type="project" value="InterPro"/>
</dbReference>
<feature type="signal peptide" evidence="2">
    <location>
        <begin position="1"/>
        <end position="15"/>
    </location>
</feature>
<evidence type="ECO:0000313" key="4">
    <source>
        <dbReference type="EMBL" id="OWF38544.1"/>
    </source>
</evidence>
<evidence type="ECO:0000259" key="3">
    <source>
        <dbReference type="PROSITE" id="PS51762"/>
    </source>
</evidence>
<dbReference type="PANTHER" id="PTHR10963:SF55">
    <property type="entry name" value="GLYCOSIDE HYDROLASE FAMILY 16 PROTEIN"/>
    <property type="match status" value="1"/>
</dbReference>
<dbReference type="PANTHER" id="PTHR10963">
    <property type="entry name" value="GLYCOSYL HYDROLASE-RELATED"/>
    <property type="match status" value="1"/>
</dbReference>
<comment type="caution">
    <text evidence="4">The sequence shown here is derived from an EMBL/GenBank/DDBJ whole genome shotgun (WGS) entry which is preliminary data.</text>
</comment>
<dbReference type="InterPro" id="IPR000757">
    <property type="entry name" value="Beta-glucanase-like"/>
</dbReference>
<proteinExistence type="inferred from homology"/>
<feature type="chain" id="PRO_5013392677" evidence="2">
    <location>
        <begin position="16"/>
        <end position="370"/>
    </location>
</feature>
<protein>
    <submittedName>
        <fullName evidence="4">Beta-1,3-glucan-binding protein</fullName>
    </submittedName>
</protein>
<dbReference type="OrthoDB" id="4781at2759"/>
<dbReference type="Proteomes" id="UP000242188">
    <property type="component" value="Unassembled WGS sequence"/>
</dbReference>